<reference evidence="2" key="2">
    <citation type="journal article" date="2015" name="Data Brief">
        <title>Shoot transcriptome of the giant reed, Arundo donax.</title>
        <authorList>
            <person name="Barrero R.A."/>
            <person name="Guerrero F.D."/>
            <person name="Moolhuijzen P."/>
            <person name="Goolsby J.A."/>
            <person name="Tidwell J."/>
            <person name="Bellgard S.E."/>
            <person name="Bellgard M.I."/>
        </authorList>
    </citation>
    <scope>NUCLEOTIDE SEQUENCE</scope>
    <source>
        <tissue evidence="2">Shoot tissue taken approximately 20 cm above the soil surface</tissue>
    </source>
</reference>
<keyword evidence="1" id="KW-0812">Transmembrane</keyword>
<evidence type="ECO:0000313" key="2">
    <source>
        <dbReference type="EMBL" id="JAD58950.1"/>
    </source>
</evidence>
<name>A0A0A9BCI6_ARUDO</name>
<reference evidence="2" key="1">
    <citation type="submission" date="2014-09" db="EMBL/GenBank/DDBJ databases">
        <authorList>
            <person name="Magalhaes I.L.F."/>
            <person name="Oliveira U."/>
            <person name="Santos F.R."/>
            <person name="Vidigal T.H.D.A."/>
            <person name="Brescovit A.D."/>
            <person name="Santos A.J."/>
        </authorList>
    </citation>
    <scope>NUCLEOTIDE SEQUENCE</scope>
    <source>
        <tissue evidence="2">Shoot tissue taken approximately 20 cm above the soil surface</tissue>
    </source>
</reference>
<proteinExistence type="predicted"/>
<organism evidence="2">
    <name type="scientific">Arundo donax</name>
    <name type="common">Giant reed</name>
    <name type="synonym">Donax arundinaceus</name>
    <dbReference type="NCBI Taxonomy" id="35708"/>
    <lineage>
        <taxon>Eukaryota</taxon>
        <taxon>Viridiplantae</taxon>
        <taxon>Streptophyta</taxon>
        <taxon>Embryophyta</taxon>
        <taxon>Tracheophyta</taxon>
        <taxon>Spermatophyta</taxon>
        <taxon>Magnoliopsida</taxon>
        <taxon>Liliopsida</taxon>
        <taxon>Poales</taxon>
        <taxon>Poaceae</taxon>
        <taxon>PACMAD clade</taxon>
        <taxon>Arundinoideae</taxon>
        <taxon>Arundineae</taxon>
        <taxon>Arundo</taxon>
    </lineage>
</organism>
<keyword evidence="1" id="KW-0472">Membrane</keyword>
<evidence type="ECO:0000256" key="1">
    <source>
        <dbReference type="SAM" id="Phobius"/>
    </source>
</evidence>
<sequence>MLFIHRSIDARQCTSSLKKTYTPKYSCMMLVITTYTLCFLCVLSARYI</sequence>
<feature type="transmembrane region" description="Helical" evidence="1">
    <location>
        <begin position="25"/>
        <end position="45"/>
    </location>
</feature>
<accession>A0A0A9BCI6</accession>
<keyword evidence="1" id="KW-1133">Transmembrane helix</keyword>
<protein>
    <submittedName>
        <fullName evidence="2">Uncharacterized protein</fullName>
    </submittedName>
</protein>
<dbReference type="EMBL" id="GBRH01238945">
    <property type="protein sequence ID" value="JAD58950.1"/>
    <property type="molecule type" value="Transcribed_RNA"/>
</dbReference>
<dbReference type="AlphaFoldDB" id="A0A0A9BCI6"/>